<dbReference type="HAMAP" id="MF_01682">
    <property type="entry name" value="Salvage_MtnD"/>
    <property type="match status" value="1"/>
</dbReference>
<feature type="binding site" evidence="9">
    <location>
        <position position="146"/>
    </location>
    <ligand>
        <name>Ni(2+)</name>
        <dbReference type="ChEBI" id="CHEBI:49786"/>
    </ligand>
</feature>
<dbReference type="GO" id="GO:0010308">
    <property type="term" value="F:acireductone dioxygenase (Ni2+-requiring) activity"/>
    <property type="evidence" value="ECO:0007669"/>
    <property type="project" value="UniProtKB-UniRule"/>
</dbReference>
<reference evidence="11" key="1">
    <citation type="submission" date="2015-03" db="EMBL/GenBank/DDBJ databases">
        <authorList>
            <consortium name="Pathogen Informatics"/>
        </authorList>
    </citation>
    <scope>NUCLEOTIDE SEQUENCE [LARGE SCALE GENOMIC DNA]</scope>
    <source>
        <strain evidence="11">NCTC11134</strain>
    </source>
</reference>
<comment type="catalytic activity">
    <reaction evidence="1 9">
        <text>1,2-dihydroxy-5-(methylsulfanyl)pent-1-en-3-one + O2 = 4-methylsulfanyl-2-oxobutanoate + formate + 2 H(+)</text>
        <dbReference type="Rhea" id="RHEA:24504"/>
        <dbReference type="ChEBI" id="CHEBI:15378"/>
        <dbReference type="ChEBI" id="CHEBI:15379"/>
        <dbReference type="ChEBI" id="CHEBI:15740"/>
        <dbReference type="ChEBI" id="CHEBI:16723"/>
        <dbReference type="ChEBI" id="CHEBI:49252"/>
        <dbReference type="EC" id="1.13.11.54"/>
    </reaction>
</comment>
<dbReference type="RefSeq" id="WP_011207976.1">
    <property type="nucleotide sequence ID" value="NZ_CAACYE020000001.1"/>
</dbReference>
<dbReference type="SMR" id="A0A0H5P5V7"/>
<name>A0A0H5P5V7_NOCFR</name>
<evidence type="ECO:0000256" key="3">
    <source>
        <dbReference type="ARBA" id="ARBA00022605"/>
    </source>
</evidence>
<feature type="binding site" evidence="9">
    <location>
        <position position="102"/>
    </location>
    <ligand>
        <name>Fe(2+)</name>
        <dbReference type="ChEBI" id="CHEBI:29033"/>
    </ligand>
</feature>
<evidence type="ECO:0000256" key="6">
    <source>
        <dbReference type="ARBA" id="ARBA00023002"/>
    </source>
</evidence>
<dbReference type="InterPro" id="IPR014710">
    <property type="entry name" value="RmlC-like_jellyroll"/>
</dbReference>
<dbReference type="GO" id="GO:0016151">
    <property type="term" value="F:nickel cation binding"/>
    <property type="evidence" value="ECO:0007669"/>
    <property type="project" value="UniProtKB-UniRule"/>
</dbReference>
<comment type="cofactor">
    <cofactor evidence="9">
        <name>Ni(2+)</name>
        <dbReference type="ChEBI" id="CHEBI:49786"/>
    </cofactor>
    <text evidence="9">Binds 1 nickel ion per monomer.</text>
</comment>
<gene>
    <name evidence="10" type="primary">mtnD_1</name>
    <name evidence="9" type="synonym">mtnD</name>
    <name evidence="10" type="ORF">ERS450000_02672</name>
</gene>
<comment type="pathway">
    <text evidence="9">Amino-acid biosynthesis; L-methionine biosynthesis via salvage pathway; L-methionine from S-methyl-5-thio-alpha-D-ribose 1-phosphate: step 5/6.</text>
</comment>
<dbReference type="SUPFAM" id="SSF51182">
    <property type="entry name" value="RmlC-like cupins"/>
    <property type="match status" value="1"/>
</dbReference>
<dbReference type="InterPro" id="IPR004313">
    <property type="entry name" value="ARD"/>
</dbReference>
<protein>
    <recommendedName>
        <fullName evidence="9">Acireductone dioxygenase</fullName>
    </recommendedName>
    <alternativeName>
        <fullName evidence="9">1,2-dihydroxy-3-keto-5-methylthiopentene dioxygenase</fullName>
        <shortName evidence="9">DHK-MTPene dioxygenase</shortName>
    </alternativeName>
    <alternativeName>
        <fullName evidence="9">Acireductone dioxygenase (Fe(2+)-requiring)</fullName>
        <shortName evidence="9">ARD'</shortName>
        <shortName evidence="9">Fe-ARD</shortName>
        <ecNumber evidence="9">1.13.11.54</ecNumber>
    </alternativeName>
    <alternativeName>
        <fullName evidence="9">Acireductone dioxygenase (Ni(2+)-requiring)</fullName>
        <shortName evidence="9">ARD</shortName>
        <shortName evidence="9">Ni-ARD</shortName>
        <ecNumber evidence="9">1.13.11.53</ecNumber>
    </alternativeName>
</protein>
<dbReference type="KEGG" id="nfr:ERS450000_02672"/>
<organism evidence="10 11">
    <name type="scientific">Nocardia farcinica</name>
    <dbReference type="NCBI Taxonomy" id="37329"/>
    <lineage>
        <taxon>Bacteria</taxon>
        <taxon>Bacillati</taxon>
        <taxon>Actinomycetota</taxon>
        <taxon>Actinomycetes</taxon>
        <taxon>Mycobacteriales</taxon>
        <taxon>Nocardiaceae</taxon>
        <taxon>Nocardia</taxon>
    </lineage>
</organism>
<comment type="cofactor">
    <cofactor evidence="9">
        <name>Fe(2+)</name>
        <dbReference type="ChEBI" id="CHEBI:29033"/>
    </cofactor>
    <text evidence="9">Binds 1 Fe(2+) cation per monomer.</text>
</comment>
<evidence type="ECO:0000313" key="11">
    <source>
        <dbReference type="Proteomes" id="UP000057820"/>
    </source>
</evidence>
<dbReference type="GeneID" id="61132262"/>
<evidence type="ECO:0000256" key="5">
    <source>
        <dbReference type="ARBA" id="ARBA00022964"/>
    </source>
</evidence>
<dbReference type="GO" id="GO:0005506">
    <property type="term" value="F:iron ion binding"/>
    <property type="evidence" value="ECO:0007669"/>
    <property type="project" value="UniProtKB-UniRule"/>
</dbReference>
<keyword evidence="8 9" id="KW-0486">Methionine biosynthesis</keyword>
<keyword evidence="7 9" id="KW-0408">Iron</keyword>
<comment type="function">
    <text evidence="9">Catalyzes 2 different reactions between oxygene and the acireductone 1,2-dihydroxy-3-keto-5-methylthiopentene (DHK-MTPene) depending upon the metal bound in the active site. Fe-containing acireductone dioxygenase (Fe-ARD) produces formate and 2-keto-4-methylthiobutyrate (KMTB), the alpha-ketoacid precursor of methionine in the methionine recycle pathway. Ni-containing acireductone dioxygenase (Ni-ARD) produces methylthiopropionate, carbon monoxide and formate, and does not lie on the methionine recycle pathway.</text>
</comment>
<evidence type="ECO:0000256" key="7">
    <source>
        <dbReference type="ARBA" id="ARBA00023004"/>
    </source>
</evidence>
<comment type="similarity">
    <text evidence="9">Belongs to the acireductone dioxygenase (ARD) family.</text>
</comment>
<dbReference type="EC" id="1.13.11.54" evidence="9"/>
<keyword evidence="2 9" id="KW-0533">Nickel</keyword>
<evidence type="ECO:0000256" key="1">
    <source>
        <dbReference type="ARBA" id="ARBA00000428"/>
    </source>
</evidence>
<dbReference type="GO" id="GO:0019509">
    <property type="term" value="P:L-methionine salvage from methylthioadenosine"/>
    <property type="evidence" value="ECO:0007669"/>
    <property type="project" value="UniProtKB-UniRule"/>
</dbReference>
<dbReference type="InterPro" id="IPR023956">
    <property type="entry name" value="ARD_bac"/>
</dbReference>
<feature type="binding site" evidence="9">
    <location>
        <position position="102"/>
    </location>
    <ligand>
        <name>Ni(2+)</name>
        <dbReference type="ChEBI" id="CHEBI:49786"/>
    </ligand>
</feature>
<dbReference type="Gene3D" id="2.60.120.10">
    <property type="entry name" value="Jelly Rolls"/>
    <property type="match status" value="1"/>
</dbReference>
<dbReference type="GO" id="GO:0010309">
    <property type="term" value="F:acireductone dioxygenase [iron(II)-requiring] activity"/>
    <property type="evidence" value="ECO:0007669"/>
    <property type="project" value="UniProtKB-UniRule"/>
</dbReference>
<accession>A0A0H5P5V7</accession>
<evidence type="ECO:0000256" key="8">
    <source>
        <dbReference type="ARBA" id="ARBA00023167"/>
    </source>
</evidence>
<dbReference type="UniPathway" id="UPA00904">
    <property type="reaction ID" value="UER00878"/>
</dbReference>
<comment type="subunit">
    <text evidence="9">Monomer.</text>
</comment>
<feature type="binding site" evidence="9">
    <location>
        <position position="146"/>
    </location>
    <ligand>
        <name>Fe(2+)</name>
        <dbReference type="ChEBI" id="CHEBI:29033"/>
    </ligand>
</feature>
<sequence>MTLVQVMAQDDRDQVVLRTADRTEIADTLRPFGIQLDRWPLRELPADAGQDAVLAAYRAEVDEVCRAGGYRFVDVVRLVPAPEDPEWPARAAAARGRFLDEHRHTEHEVRFFVEGRGCFYLHLGDKVYALVCEAGDLVSVPAGTTHWFDMGAQPHFCAIRFFEREDGWIGDFTGSPIASTMPTLDELVG</sequence>
<keyword evidence="4 9" id="KW-0479">Metal-binding</keyword>
<dbReference type="InterPro" id="IPR011051">
    <property type="entry name" value="RmlC_Cupin_sf"/>
</dbReference>
<comment type="catalytic activity">
    <reaction evidence="9">
        <text>1,2-dihydroxy-5-(methylsulfanyl)pent-1-en-3-one + O2 = 3-(methylsulfanyl)propanoate + CO + formate + 2 H(+)</text>
        <dbReference type="Rhea" id="RHEA:14161"/>
        <dbReference type="ChEBI" id="CHEBI:15378"/>
        <dbReference type="ChEBI" id="CHEBI:15379"/>
        <dbReference type="ChEBI" id="CHEBI:15740"/>
        <dbReference type="ChEBI" id="CHEBI:17245"/>
        <dbReference type="ChEBI" id="CHEBI:49016"/>
        <dbReference type="ChEBI" id="CHEBI:49252"/>
        <dbReference type="EC" id="1.13.11.53"/>
    </reaction>
</comment>
<dbReference type="PANTHER" id="PTHR23418:SF0">
    <property type="entry name" value="ACIREDUCTONE DIOXYGENASE"/>
    <property type="match status" value="1"/>
</dbReference>
<evidence type="ECO:0000256" key="9">
    <source>
        <dbReference type="HAMAP-Rule" id="MF_01682"/>
    </source>
</evidence>
<dbReference type="OMA" id="TTHWFDM"/>
<dbReference type="AlphaFoldDB" id="A0A0H5P5V7"/>
<dbReference type="Pfam" id="PF03079">
    <property type="entry name" value="ARD"/>
    <property type="match status" value="1"/>
</dbReference>
<evidence type="ECO:0000256" key="4">
    <source>
        <dbReference type="ARBA" id="ARBA00022723"/>
    </source>
</evidence>
<feature type="binding site" evidence="9">
    <location>
        <position position="108"/>
    </location>
    <ligand>
        <name>Fe(2+)</name>
        <dbReference type="ChEBI" id="CHEBI:29033"/>
    </ligand>
</feature>
<dbReference type="CDD" id="cd02232">
    <property type="entry name" value="cupin_ARD"/>
    <property type="match status" value="1"/>
</dbReference>
<feature type="binding site" evidence="9">
    <location>
        <position position="104"/>
    </location>
    <ligand>
        <name>Fe(2+)</name>
        <dbReference type="ChEBI" id="CHEBI:29033"/>
    </ligand>
</feature>
<feature type="site" description="May play a role in metal incorporation in vivo" evidence="9">
    <location>
        <position position="101"/>
    </location>
</feature>
<keyword evidence="3 9" id="KW-0028">Amino-acid biosynthesis</keyword>
<keyword evidence="5 9" id="KW-0223">Dioxygenase</keyword>
<dbReference type="EC" id="1.13.11.53" evidence="9"/>
<dbReference type="PANTHER" id="PTHR23418">
    <property type="entry name" value="ACIREDUCTONE DIOXYGENASE"/>
    <property type="match status" value="1"/>
</dbReference>
<feature type="site" description="Important to generate the dianion" evidence="9">
    <location>
        <position position="110"/>
    </location>
</feature>
<proteinExistence type="inferred from homology"/>
<dbReference type="GO" id="GO:0019284">
    <property type="term" value="P:L-methionine salvage from S-adenosylmethionine"/>
    <property type="evidence" value="ECO:0007669"/>
    <property type="project" value="InterPro"/>
</dbReference>
<comment type="caution">
    <text evidence="9">Lacks conserved residue(s) required for the propagation of feature annotation.</text>
</comment>
<dbReference type="Proteomes" id="UP000057820">
    <property type="component" value="Chromosome 1"/>
</dbReference>
<evidence type="ECO:0000313" key="10">
    <source>
        <dbReference type="EMBL" id="CRY77941.1"/>
    </source>
</evidence>
<dbReference type="EMBL" id="LN868938">
    <property type="protein sequence ID" value="CRY77941.1"/>
    <property type="molecule type" value="Genomic_DNA"/>
</dbReference>
<evidence type="ECO:0000256" key="2">
    <source>
        <dbReference type="ARBA" id="ARBA00022596"/>
    </source>
</evidence>
<feature type="binding site" evidence="9">
    <location>
        <position position="108"/>
    </location>
    <ligand>
        <name>Ni(2+)</name>
        <dbReference type="ChEBI" id="CHEBI:49786"/>
    </ligand>
</feature>
<feature type="binding site" evidence="9">
    <location>
        <position position="104"/>
    </location>
    <ligand>
        <name>Ni(2+)</name>
        <dbReference type="ChEBI" id="CHEBI:49786"/>
    </ligand>
</feature>
<keyword evidence="6 9" id="KW-0560">Oxidoreductase</keyword>